<sequence>MDRVIRLTFNQLSVKTCAELLQEFQQLERFKKVDKVEFSGVGGRDVYNITAPFIDEGHPVVVGRVEERHSEFSQVFFFSCTDDIWSPREHTHTYNLQDPFMTHVHGELIFGGVEIITAADNPNMIISWVTQFYRGINIDSLCHFASGPGTMKDIRMIELQDGRVGVFTRPQGKKGGRGQIGFTIIPSLADLNEATFLDAELLQDQFVPEEWGGANEVHLLKNGWVGVLGHIACFDDQKNKHYYSMVFGLNPYTMERSPLKIIAVRDDFPEGPEKRPDLEDVIFSGGLIRKEHGRVELSVGVSDAEAYRIELPDPFLEYEAQ</sequence>
<proteinExistence type="predicted"/>
<dbReference type="KEGG" id="ppsc:EHS13_29040"/>
<evidence type="ECO:0000313" key="2">
    <source>
        <dbReference type="Proteomes" id="UP000426246"/>
    </source>
</evidence>
<dbReference type="AlphaFoldDB" id="A0A6B8RQI8"/>
<gene>
    <name evidence="1" type="ORF">EHS13_29040</name>
</gene>
<protein>
    <submittedName>
        <fullName evidence="1">DUF1861 family protein</fullName>
    </submittedName>
</protein>
<dbReference type="SUPFAM" id="SSF75005">
    <property type="entry name" value="Arabinanase/levansucrase/invertase"/>
    <property type="match status" value="1"/>
</dbReference>
<dbReference type="InterPro" id="IPR015045">
    <property type="entry name" value="MPT-1-like_LmxM"/>
</dbReference>
<evidence type="ECO:0000313" key="1">
    <source>
        <dbReference type="EMBL" id="QGQ98640.1"/>
    </source>
</evidence>
<dbReference type="PANTHER" id="PTHR37036">
    <property type="match status" value="1"/>
</dbReference>
<dbReference type="Pfam" id="PF08950">
    <property type="entry name" value="DUF1861"/>
    <property type="match status" value="1"/>
</dbReference>
<organism evidence="1 2">
    <name type="scientific">Paenibacillus psychroresistens</name>
    <dbReference type="NCBI Taxonomy" id="1778678"/>
    <lineage>
        <taxon>Bacteria</taxon>
        <taxon>Bacillati</taxon>
        <taxon>Bacillota</taxon>
        <taxon>Bacilli</taxon>
        <taxon>Bacillales</taxon>
        <taxon>Paenibacillaceae</taxon>
        <taxon>Paenibacillus</taxon>
    </lineage>
</organism>
<keyword evidence="2" id="KW-1185">Reference proteome</keyword>
<dbReference type="InterPro" id="IPR023296">
    <property type="entry name" value="Glyco_hydro_beta-prop_sf"/>
</dbReference>
<dbReference type="Proteomes" id="UP000426246">
    <property type="component" value="Chromosome"/>
</dbReference>
<dbReference type="OrthoDB" id="7544904at2"/>
<accession>A0A6B8RQI8</accession>
<name>A0A6B8RQI8_9BACL</name>
<dbReference type="PANTHER" id="PTHR37036:SF2">
    <property type="entry name" value="DUF1861 FAMILY PROTEIN"/>
    <property type="match status" value="1"/>
</dbReference>
<reference evidence="2" key="1">
    <citation type="submission" date="2018-11" db="EMBL/GenBank/DDBJ databases">
        <title>Complete genome sequence of Paenibacillus sp. ML311-T8.</title>
        <authorList>
            <person name="Nam Y.-D."/>
            <person name="Kang J."/>
            <person name="Chung W.-H."/>
            <person name="Park Y.S."/>
        </authorList>
    </citation>
    <scope>NUCLEOTIDE SEQUENCE [LARGE SCALE GENOMIC DNA]</scope>
    <source>
        <strain evidence="2">ML311-T8</strain>
    </source>
</reference>
<dbReference type="EMBL" id="CP034235">
    <property type="protein sequence ID" value="QGQ98640.1"/>
    <property type="molecule type" value="Genomic_DNA"/>
</dbReference>
<dbReference type="Gene3D" id="2.115.10.20">
    <property type="entry name" value="Glycosyl hydrolase domain, family 43"/>
    <property type="match status" value="1"/>
</dbReference>